<gene>
    <name evidence="2" type="ORF">WUBG_15396</name>
</gene>
<dbReference type="EMBL" id="ADBV01013585">
    <property type="protein sequence ID" value="EJW73696.1"/>
    <property type="molecule type" value="Genomic_DNA"/>
</dbReference>
<feature type="non-terminal residue" evidence="2">
    <location>
        <position position="119"/>
    </location>
</feature>
<organism evidence="2 3">
    <name type="scientific">Wuchereria bancrofti</name>
    <dbReference type="NCBI Taxonomy" id="6293"/>
    <lineage>
        <taxon>Eukaryota</taxon>
        <taxon>Metazoa</taxon>
        <taxon>Ecdysozoa</taxon>
        <taxon>Nematoda</taxon>
        <taxon>Chromadorea</taxon>
        <taxon>Rhabditida</taxon>
        <taxon>Spirurina</taxon>
        <taxon>Spiruromorpha</taxon>
        <taxon>Filarioidea</taxon>
        <taxon>Onchocercidae</taxon>
        <taxon>Wuchereria</taxon>
    </lineage>
</organism>
<evidence type="ECO:0000313" key="2">
    <source>
        <dbReference type="EMBL" id="EJW73696.1"/>
    </source>
</evidence>
<evidence type="ECO:0000313" key="3">
    <source>
        <dbReference type="Proteomes" id="UP000004810"/>
    </source>
</evidence>
<keyword evidence="1" id="KW-0175">Coiled coil</keyword>
<protein>
    <submittedName>
        <fullName evidence="2">Uncharacterized protein</fullName>
    </submittedName>
</protein>
<comment type="caution">
    <text evidence="2">The sequence shown here is derived from an EMBL/GenBank/DDBJ whole genome shotgun (WGS) entry which is preliminary data.</text>
</comment>
<feature type="coiled-coil region" evidence="1">
    <location>
        <begin position="44"/>
        <end position="78"/>
    </location>
</feature>
<dbReference type="AlphaFoldDB" id="J9DVF7"/>
<reference evidence="3" key="1">
    <citation type="submission" date="2012-08" db="EMBL/GenBank/DDBJ databases">
        <title>The Genome Sequence of Wuchereria bancrofti.</title>
        <authorList>
            <person name="Nutman T.B."/>
            <person name="Fink D.L."/>
            <person name="Russ C."/>
            <person name="Young S."/>
            <person name="Zeng Q."/>
            <person name="Koehrsen M."/>
            <person name="Alvarado L."/>
            <person name="Berlin A."/>
            <person name="Chapman S.B."/>
            <person name="Chen Z."/>
            <person name="Freedman E."/>
            <person name="Gellesch M."/>
            <person name="Goldberg J."/>
            <person name="Griggs A."/>
            <person name="Gujja S."/>
            <person name="Heilman E.R."/>
            <person name="Heiman D."/>
            <person name="Hepburn T."/>
            <person name="Howarth C."/>
            <person name="Jen D."/>
            <person name="Larson L."/>
            <person name="Lewis B."/>
            <person name="Mehta T."/>
            <person name="Park D."/>
            <person name="Pearson M."/>
            <person name="Roberts A."/>
            <person name="Saif S."/>
            <person name="Shea T."/>
            <person name="Shenoy N."/>
            <person name="Sisk P."/>
            <person name="Stolte C."/>
            <person name="Sykes S."/>
            <person name="Walk T."/>
            <person name="White J."/>
            <person name="Yandava C."/>
            <person name="Haas B."/>
            <person name="Henn M.R."/>
            <person name="Nusbaum C."/>
            <person name="Birren B."/>
        </authorList>
    </citation>
    <scope>NUCLEOTIDE SEQUENCE [LARGE SCALE GENOMIC DNA]</scope>
    <source>
        <strain evidence="3">NA</strain>
    </source>
</reference>
<proteinExistence type="predicted"/>
<sequence length="119" mass="13577">MRNVLEQKIATNQRAIDDMIGNYKAAEKGRIEAIRQKESIVDELSNLKNLLATEDAKRVNIEQKLAESEALRKELVKKVAHFENSARKALSFTKARKLSQFRSCALEMDRKISQDVSQS</sequence>
<dbReference type="Proteomes" id="UP000004810">
    <property type="component" value="Unassembled WGS sequence"/>
</dbReference>
<name>J9DVF7_WUCBA</name>
<accession>J9DVF7</accession>
<evidence type="ECO:0000256" key="1">
    <source>
        <dbReference type="SAM" id="Coils"/>
    </source>
</evidence>